<dbReference type="AlphaFoldDB" id="A0A1I7MHD3"/>
<protein>
    <submittedName>
        <fullName evidence="1">Uncharacterized protein</fullName>
    </submittedName>
</protein>
<keyword evidence="2" id="KW-1185">Reference proteome</keyword>
<organism evidence="1 2">
    <name type="scientific">Micrococcus terreus</name>
    <dbReference type="NCBI Taxonomy" id="574650"/>
    <lineage>
        <taxon>Bacteria</taxon>
        <taxon>Bacillati</taxon>
        <taxon>Actinomycetota</taxon>
        <taxon>Actinomycetes</taxon>
        <taxon>Micrococcales</taxon>
        <taxon>Micrococcaceae</taxon>
        <taxon>Micrococcus</taxon>
    </lineage>
</organism>
<name>A0A1I7MHD3_9MICC</name>
<dbReference type="STRING" id="574650.SAMN04487966_102294"/>
<proteinExistence type="predicted"/>
<sequence>MQPVALTGEGVAVNMPEAKKIRPELAPEADRKSLAGDTLSLPDAVDMLNGVHVVMVAHKVAGEVRYRRRFFLSLHAAQRAVDKAVERGQAASITLCKLAPVRGLGWDGAA</sequence>
<evidence type="ECO:0000313" key="1">
    <source>
        <dbReference type="EMBL" id="SFV21319.1"/>
    </source>
</evidence>
<dbReference type="EMBL" id="FPCG01000002">
    <property type="protein sequence ID" value="SFV21319.1"/>
    <property type="molecule type" value="Genomic_DNA"/>
</dbReference>
<evidence type="ECO:0000313" key="2">
    <source>
        <dbReference type="Proteomes" id="UP000198881"/>
    </source>
</evidence>
<gene>
    <name evidence="1" type="ORF">SAMN04487966_102294</name>
</gene>
<reference evidence="1 2" key="1">
    <citation type="submission" date="2016-10" db="EMBL/GenBank/DDBJ databases">
        <authorList>
            <person name="de Groot N.N."/>
        </authorList>
    </citation>
    <scope>NUCLEOTIDE SEQUENCE [LARGE SCALE GENOMIC DNA]</scope>
    <source>
        <strain evidence="1 2">CGMCC 1.7054</strain>
    </source>
</reference>
<accession>A0A1I7MHD3</accession>
<dbReference type="Proteomes" id="UP000198881">
    <property type="component" value="Unassembled WGS sequence"/>
</dbReference>